<reference evidence="2" key="1">
    <citation type="submission" date="2022-06" db="EMBL/GenBank/DDBJ databases">
        <title>Alkalicoccobacillus porphyridii sp. nov., isolated from a marine red alga, Porphyridium purpureum and reclassification of Shouchella plakortidis and Shouchella gibsonii as Alkalicoccobacillus plakortidis comb. nov. and Alkalicoccobacillus gibsonii comb. nov.</title>
        <authorList>
            <person name="Kim K.H."/>
            <person name="Lee J.K."/>
            <person name="Han D.M."/>
            <person name="Baek J.H."/>
            <person name="Jeon C.O."/>
        </authorList>
    </citation>
    <scope>NUCLEOTIDE SEQUENCE</scope>
    <source>
        <strain evidence="2">DSM 19153</strain>
    </source>
</reference>
<sequence length="259" mass="29768">MKNQFDQLENKYTYAERIAHDDWIRLIQSKVDLTDKKVADIGCGGGIYTRMMSEQGPASVLGLDSSVRMLEAAEAKTSDEKISYDYADCEDLKPVTDHSLDVVLERAVIHHLSGLDANFDEVSRALSAEDGVFIVQDRTPEDCLLQGSSTHIRGYLFECFPFLAETEKQRRFSDEEVRSALVEAGFNRVEMLPLWETRSIYDSFKELKEDLQSRRGRTILHELSDEQLNELVDYISVRLPDNGQIIEKDRWSVWFGFRN</sequence>
<keyword evidence="2" id="KW-0808">Transferase</keyword>
<keyword evidence="2" id="KW-0489">Methyltransferase</keyword>
<dbReference type="Proteomes" id="UP001203665">
    <property type="component" value="Unassembled WGS sequence"/>
</dbReference>
<name>A0ABT0XMX3_9BACI</name>
<accession>A0ABT0XMX3</accession>
<dbReference type="SUPFAM" id="SSF53335">
    <property type="entry name" value="S-adenosyl-L-methionine-dependent methyltransferases"/>
    <property type="match status" value="1"/>
</dbReference>
<protein>
    <submittedName>
        <fullName evidence="2">Class I SAM-dependent methyltransferase</fullName>
    </submittedName>
</protein>
<dbReference type="PANTHER" id="PTHR43861">
    <property type="entry name" value="TRANS-ACONITATE 2-METHYLTRANSFERASE-RELATED"/>
    <property type="match status" value="1"/>
</dbReference>
<dbReference type="InterPro" id="IPR029063">
    <property type="entry name" value="SAM-dependent_MTases_sf"/>
</dbReference>
<evidence type="ECO:0000313" key="3">
    <source>
        <dbReference type="Proteomes" id="UP001203665"/>
    </source>
</evidence>
<dbReference type="Gene3D" id="3.40.50.150">
    <property type="entry name" value="Vaccinia Virus protein VP39"/>
    <property type="match status" value="1"/>
</dbReference>
<dbReference type="GO" id="GO:0032259">
    <property type="term" value="P:methylation"/>
    <property type="evidence" value="ECO:0007669"/>
    <property type="project" value="UniProtKB-KW"/>
</dbReference>
<gene>
    <name evidence="2" type="ORF">NDM98_18680</name>
</gene>
<proteinExistence type="predicted"/>
<dbReference type="CDD" id="cd02440">
    <property type="entry name" value="AdoMet_MTases"/>
    <property type="match status" value="1"/>
</dbReference>
<dbReference type="EMBL" id="JAMQJY010000003">
    <property type="protein sequence ID" value="MCM2677258.1"/>
    <property type="molecule type" value="Genomic_DNA"/>
</dbReference>
<comment type="caution">
    <text evidence="2">The sequence shown here is derived from an EMBL/GenBank/DDBJ whole genome shotgun (WGS) entry which is preliminary data.</text>
</comment>
<evidence type="ECO:0000259" key="1">
    <source>
        <dbReference type="Pfam" id="PF08241"/>
    </source>
</evidence>
<evidence type="ECO:0000313" key="2">
    <source>
        <dbReference type="EMBL" id="MCM2677258.1"/>
    </source>
</evidence>
<dbReference type="GO" id="GO:0008168">
    <property type="term" value="F:methyltransferase activity"/>
    <property type="evidence" value="ECO:0007669"/>
    <property type="project" value="UniProtKB-KW"/>
</dbReference>
<dbReference type="InterPro" id="IPR013216">
    <property type="entry name" value="Methyltransf_11"/>
</dbReference>
<keyword evidence="3" id="KW-1185">Reference proteome</keyword>
<dbReference type="RefSeq" id="WP_251610845.1">
    <property type="nucleotide sequence ID" value="NZ_JAMQJY010000003.1"/>
</dbReference>
<dbReference type="Pfam" id="PF08241">
    <property type="entry name" value="Methyltransf_11"/>
    <property type="match status" value="1"/>
</dbReference>
<feature type="domain" description="Methyltransferase type 11" evidence="1">
    <location>
        <begin position="40"/>
        <end position="128"/>
    </location>
</feature>
<organism evidence="2 3">
    <name type="scientific">Alkalicoccobacillus plakortidis</name>
    <dbReference type="NCBI Taxonomy" id="444060"/>
    <lineage>
        <taxon>Bacteria</taxon>
        <taxon>Bacillati</taxon>
        <taxon>Bacillota</taxon>
        <taxon>Bacilli</taxon>
        <taxon>Bacillales</taxon>
        <taxon>Bacillaceae</taxon>
        <taxon>Alkalicoccobacillus</taxon>
    </lineage>
</organism>